<evidence type="ECO:0000256" key="3">
    <source>
        <dbReference type="ARBA" id="ARBA00012663"/>
    </source>
</evidence>
<gene>
    <name evidence="8" type="ORF">EZS27_004797</name>
</gene>
<evidence type="ECO:0000259" key="6">
    <source>
        <dbReference type="Pfam" id="PF00144"/>
    </source>
</evidence>
<name>A0A5J4SP14_9ZZZZ</name>
<dbReference type="InterPro" id="IPR036962">
    <property type="entry name" value="Glyco_hydro_3_N_sf"/>
</dbReference>
<feature type="domain" description="Glycoside hydrolase family 3 N-terminal" evidence="7">
    <location>
        <begin position="48"/>
        <end position="359"/>
    </location>
</feature>
<accession>A0A5J4SP14</accession>
<protein>
    <recommendedName>
        <fullName evidence="3">beta-N-acetylhexosaminidase</fullName>
        <ecNumber evidence="3">3.2.1.52</ecNumber>
    </recommendedName>
</protein>
<dbReference type="InterPro" id="IPR012338">
    <property type="entry name" value="Beta-lactam/transpept-like"/>
</dbReference>
<dbReference type="Pfam" id="PF00933">
    <property type="entry name" value="Glyco_hydro_3"/>
    <property type="match status" value="1"/>
</dbReference>
<dbReference type="GO" id="GO:0005975">
    <property type="term" value="P:carbohydrate metabolic process"/>
    <property type="evidence" value="ECO:0007669"/>
    <property type="project" value="InterPro"/>
</dbReference>
<dbReference type="AlphaFoldDB" id="A0A5J4SP14"/>
<comment type="catalytic activity">
    <reaction evidence="1">
        <text>Hydrolysis of terminal non-reducing N-acetyl-D-hexosamine residues in N-acetyl-beta-D-hexosaminides.</text>
        <dbReference type="EC" id="3.2.1.52"/>
    </reaction>
</comment>
<feature type="domain" description="Beta-lactamase-related" evidence="6">
    <location>
        <begin position="597"/>
        <end position="969"/>
    </location>
</feature>
<evidence type="ECO:0000256" key="2">
    <source>
        <dbReference type="ARBA" id="ARBA00005336"/>
    </source>
</evidence>
<sequence length="995" mass="111278">MSKRFFVFFTLIYCLSLKAQIEPLILYKTSYNENCRQWVDSVLNRMSLKEKIGQLFIYTIAPVQTPSNMALLYKAIQVHRVGGLLFSGGELENQVQLTNLAQKISKVPLMITFDGEWGLSMRLRGIPAFPKNMVLGCIQDDRLIYEYGKEVARQCREIGVHVNFAPVADVNINPKNPVINVRSFGELPNMTADKVVIYASGLESGGVLSVSKHFPGHGDTEVDSHKALPVLPFTRERLDSVELYPFRKVISAGLGAIMVGHLHVTAFDEDNSLPSSLSYNVVQRLLKDKLAFKGLVFTDALVMKGVPSTPHVCLQALKAGNDVVLSPPDLEKEINGVLQGVGKGEISEEEITLKCRKVLVYKYALGVYNVSPVHIAGLRERIITPKTHHLIKQLNEAAVTVLRNKEKILPFDASAGSKIAILNVGKKNKTMVFSNAVGEFIHSKCFQLSQELTEVEGRRLYDSLASYKHTIVCVSENDLTLYRNFFNLLTPDLSVVYVFFTPKETILQVEQSVVVSASSVVLGHSIDENVQTHVANILFGKAPANGRLSASIGKSFKAGDGITISPRGTTHSVSSKSIIRRGYLARIDTIAKEGILEEAYPGCQIVILKDGETVYDKCFGTFTGKGKKVSPMAIYDVASLSKTSATLLAVMKLYDKGFFKLSDKLSDYIPFLKGTDKENIIIRDALFHQTGLPATIPYYRKAIDETSYKEPMFQKRYSATYPVRVTPTIYAQKGLRLKNEYLSHTPDDNYSMPIADNLWLNKSFKEVAMQEIINTPLESRKYRYSCINFILLQQMVEQLSGMTLDKFLMQEFYEPMGLKHTSFQPTCYFAKKDIVPSTKDLFLRRSTLQGYVHDEMAAFLGGVSGNAGLFSTARDIARIHQMILNNGFFDGHRYLSEDTCRLFTTETSELSHRGLGFNKPVAGDPKRNPCSELTPVSVYGHTGFTGTCAWVDPQNNLVYVFLSNRLYPNGWVNKLSKLSIRERIQDVIYQSLQSF</sequence>
<keyword evidence="5 8" id="KW-0326">Glycosidase</keyword>
<dbReference type="GO" id="GO:0009254">
    <property type="term" value="P:peptidoglycan turnover"/>
    <property type="evidence" value="ECO:0007669"/>
    <property type="project" value="TreeGrafter"/>
</dbReference>
<dbReference type="GO" id="GO:0004563">
    <property type="term" value="F:beta-N-acetylhexosaminidase activity"/>
    <property type="evidence" value="ECO:0007669"/>
    <property type="project" value="UniProtKB-EC"/>
</dbReference>
<evidence type="ECO:0000256" key="1">
    <source>
        <dbReference type="ARBA" id="ARBA00001231"/>
    </source>
</evidence>
<dbReference type="InterPro" id="IPR050226">
    <property type="entry name" value="NagZ_Beta-hexosaminidase"/>
</dbReference>
<dbReference type="SUPFAM" id="SSF56601">
    <property type="entry name" value="beta-lactamase/transpeptidase-like"/>
    <property type="match status" value="1"/>
</dbReference>
<dbReference type="EC" id="3.2.1.52" evidence="3"/>
<dbReference type="InterPro" id="IPR001466">
    <property type="entry name" value="Beta-lactam-related"/>
</dbReference>
<dbReference type="Pfam" id="PF00144">
    <property type="entry name" value="Beta-lactamase"/>
    <property type="match status" value="1"/>
</dbReference>
<dbReference type="PANTHER" id="PTHR30480">
    <property type="entry name" value="BETA-HEXOSAMINIDASE-RELATED"/>
    <property type="match status" value="1"/>
</dbReference>
<dbReference type="InterPro" id="IPR001764">
    <property type="entry name" value="Glyco_hydro_3_N"/>
</dbReference>
<dbReference type="InterPro" id="IPR017853">
    <property type="entry name" value="GH"/>
</dbReference>
<organism evidence="8">
    <name type="scientific">termite gut metagenome</name>
    <dbReference type="NCBI Taxonomy" id="433724"/>
    <lineage>
        <taxon>unclassified sequences</taxon>
        <taxon>metagenomes</taxon>
        <taxon>organismal metagenomes</taxon>
    </lineage>
</organism>
<evidence type="ECO:0000259" key="7">
    <source>
        <dbReference type="Pfam" id="PF00933"/>
    </source>
</evidence>
<dbReference type="PANTHER" id="PTHR30480:SF13">
    <property type="entry name" value="BETA-HEXOSAMINIDASE"/>
    <property type="match status" value="1"/>
</dbReference>
<dbReference type="EMBL" id="SNRY01000086">
    <property type="protein sequence ID" value="KAA6347707.1"/>
    <property type="molecule type" value="Genomic_DNA"/>
</dbReference>
<comment type="caution">
    <text evidence="8">The sequence shown here is derived from an EMBL/GenBank/DDBJ whole genome shotgun (WGS) entry which is preliminary data.</text>
</comment>
<evidence type="ECO:0000313" key="8">
    <source>
        <dbReference type="EMBL" id="KAA6347707.1"/>
    </source>
</evidence>
<comment type="similarity">
    <text evidence="2">Belongs to the glycosyl hydrolase 3 family.</text>
</comment>
<reference evidence="8" key="1">
    <citation type="submission" date="2019-03" db="EMBL/GenBank/DDBJ databases">
        <title>Single cell metagenomics reveals metabolic interactions within the superorganism composed of flagellate Streblomastix strix and complex community of Bacteroidetes bacteria on its surface.</title>
        <authorList>
            <person name="Treitli S.C."/>
            <person name="Kolisko M."/>
            <person name="Husnik F."/>
            <person name="Keeling P."/>
            <person name="Hampl V."/>
        </authorList>
    </citation>
    <scope>NUCLEOTIDE SEQUENCE</scope>
    <source>
        <strain evidence="8">STM</strain>
    </source>
</reference>
<dbReference type="Gene3D" id="3.40.710.10">
    <property type="entry name" value="DD-peptidase/beta-lactamase superfamily"/>
    <property type="match status" value="1"/>
</dbReference>
<proteinExistence type="inferred from homology"/>
<keyword evidence="4 8" id="KW-0378">Hydrolase</keyword>
<evidence type="ECO:0000256" key="5">
    <source>
        <dbReference type="ARBA" id="ARBA00023295"/>
    </source>
</evidence>
<dbReference type="Gene3D" id="3.20.20.300">
    <property type="entry name" value="Glycoside hydrolase, family 3, N-terminal domain"/>
    <property type="match status" value="1"/>
</dbReference>
<evidence type="ECO:0000256" key="4">
    <source>
        <dbReference type="ARBA" id="ARBA00022801"/>
    </source>
</evidence>
<dbReference type="SUPFAM" id="SSF51445">
    <property type="entry name" value="(Trans)glycosidases"/>
    <property type="match status" value="1"/>
</dbReference>